<protein>
    <recommendedName>
        <fullName evidence="3">Phage tail protein</fullName>
    </recommendedName>
</protein>
<dbReference type="Proteomes" id="UP001595791">
    <property type="component" value="Unassembled WGS sequence"/>
</dbReference>
<dbReference type="RefSeq" id="WP_378160787.1">
    <property type="nucleotide sequence ID" value="NZ_JBHSBU010000001.1"/>
</dbReference>
<evidence type="ECO:0000313" key="2">
    <source>
        <dbReference type="Proteomes" id="UP001595791"/>
    </source>
</evidence>
<gene>
    <name evidence="1" type="ORF">ACFOW7_02810</name>
</gene>
<evidence type="ECO:0008006" key="3">
    <source>
        <dbReference type="Google" id="ProtNLM"/>
    </source>
</evidence>
<sequence>MAATLSAQLDIQPAREMFSCLTEAAFAAAQRRALRKLGVWFKGQAARAVAKETGVPQKALRPRLAFYFKTNEVGKVWFGINAIPAARLGTPRQTRTGVSVGKFRFDKAWLARSGRGAVFRRVGRDRLPIEVVTEDIEGEARAAWHVHTAEVEARFLALLTQELNFEELKRNGRIT</sequence>
<keyword evidence="2" id="KW-1185">Reference proteome</keyword>
<dbReference type="EMBL" id="JBHSBU010000001">
    <property type="protein sequence ID" value="MFC4158283.1"/>
    <property type="molecule type" value="Genomic_DNA"/>
</dbReference>
<organism evidence="1 2">
    <name type="scientific">Chitinimonas lacunae</name>
    <dbReference type="NCBI Taxonomy" id="1963018"/>
    <lineage>
        <taxon>Bacteria</taxon>
        <taxon>Pseudomonadati</taxon>
        <taxon>Pseudomonadota</taxon>
        <taxon>Betaproteobacteria</taxon>
        <taxon>Neisseriales</taxon>
        <taxon>Chitinibacteraceae</taxon>
        <taxon>Chitinimonas</taxon>
    </lineage>
</organism>
<name>A0ABV8MJJ3_9NEIS</name>
<proteinExistence type="predicted"/>
<reference evidence="2" key="1">
    <citation type="journal article" date="2019" name="Int. J. Syst. Evol. Microbiol.">
        <title>The Global Catalogue of Microorganisms (GCM) 10K type strain sequencing project: providing services to taxonomists for standard genome sequencing and annotation.</title>
        <authorList>
            <consortium name="The Broad Institute Genomics Platform"/>
            <consortium name="The Broad Institute Genome Sequencing Center for Infectious Disease"/>
            <person name="Wu L."/>
            <person name="Ma J."/>
        </authorList>
    </citation>
    <scope>NUCLEOTIDE SEQUENCE [LARGE SCALE GENOMIC DNA]</scope>
    <source>
        <strain evidence="2">LMG 29894</strain>
    </source>
</reference>
<evidence type="ECO:0000313" key="1">
    <source>
        <dbReference type="EMBL" id="MFC4158283.1"/>
    </source>
</evidence>
<comment type="caution">
    <text evidence="1">The sequence shown here is derived from an EMBL/GenBank/DDBJ whole genome shotgun (WGS) entry which is preliminary data.</text>
</comment>
<accession>A0ABV8MJJ3</accession>